<feature type="compositionally biased region" description="Low complexity" evidence="1">
    <location>
        <begin position="284"/>
        <end position="307"/>
    </location>
</feature>
<feature type="domain" description="Ig-like" evidence="2">
    <location>
        <begin position="559"/>
        <end position="650"/>
    </location>
</feature>
<dbReference type="InterPro" id="IPR007110">
    <property type="entry name" value="Ig-like_dom"/>
</dbReference>
<dbReference type="AlphaFoldDB" id="A0A183A5N1"/>
<dbReference type="InterPro" id="IPR036179">
    <property type="entry name" value="Ig-like_dom_sf"/>
</dbReference>
<organism evidence="5">
    <name type="scientific">Echinostoma caproni</name>
    <dbReference type="NCBI Taxonomy" id="27848"/>
    <lineage>
        <taxon>Eukaryota</taxon>
        <taxon>Metazoa</taxon>
        <taxon>Spiralia</taxon>
        <taxon>Lophotrochozoa</taxon>
        <taxon>Platyhelminthes</taxon>
        <taxon>Trematoda</taxon>
        <taxon>Digenea</taxon>
        <taxon>Plagiorchiida</taxon>
        <taxon>Echinostomata</taxon>
        <taxon>Echinostomatoidea</taxon>
        <taxon>Echinostomatidae</taxon>
        <taxon>Echinostoma</taxon>
    </lineage>
</organism>
<dbReference type="InterPro" id="IPR003599">
    <property type="entry name" value="Ig_sub"/>
</dbReference>
<dbReference type="Gene3D" id="2.60.40.10">
    <property type="entry name" value="Immunoglobulins"/>
    <property type="match status" value="3"/>
</dbReference>
<accession>A0A183A5N1</accession>
<dbReference type="PANTHER" id="PTHR47633:SF4">
    <property type="entry name" value="MYOPALLADIN ISOFORM X1"/>
    <property type="match status" value="1"/>
</dbReference>
<evidence type="ECO:0000256" key="1">
    <source>
        <dbReference type="SAM" id="MobiDB-lite"/>
    </source>
</evidence>
<keyword evidence="4" id="KW-1185">Reference proteome</keyword>
<feature type="region of interest" description="Disordered" evidence="1">
    <location>
        <begin position="873"/>
        <end position="894"/>
    </location>
</feature>
<protein>
    <submittedName>
        <fullName evidence="5">Titin</fullName>
    </submittedName>
</protein>
<feature type="compositionally biased region" description="Low complexity" evidence="1">
    <location>
        <begin position="203"/>
        <end position="221"/>
    </location>
</feature>
<feature type="region of interest" description="Disordered" evidence="1">
    <location>
        <begin position="326"/>
        <end position="393"/>
    </location>
</feature>
<dbReference type="CDD" id="cd00096">
    <property type="entry name" value="Ig"/>
    <property type="match status" value="1"/>
</dbReference>
<dbReference type="SMART" id="SM00409">
    <property type="entry name" value="IG"/>
    <property type="match status" value="3"/>
</dbReference>
<reference evidence="3 4" key="2">
    <citation type="submission" date="2018-11" db="EMBL/GenBank/DDBJ databases">
        <authorList>
            <consortium name="Pathogen Informatics"/>
        </authorList>
    </citation>
    <scope>NUCLEOTIDE SEQUENCE [LARGE SCALE GENOMIC DNA]</scope>
    <source>
        <strain evidence="3 4">Egypt</strain>
    </source>
</reference>
<dbReference type="PROSITE" id="PS50835">
    <property type="entry name" value="IG_LIKE"/>
    <property type="match status" value="2"/>
</dbReference>
<gene>
    <name evidence="3" type="ORF">ECPE_LOCUS2266</name>
</gene>
<evidence type="ECO:0000313" key="5">
    <source>
        <dbReference type="WBParaSite" id="ECPE_0000226601-mRNA-1"/>
    </source>
</evidence>
<dbReference type="InterPro" id="IPR013783">
    <property type="entry name" value="Ig-like_fold"/>
</dbReference>
<proteinExistence type="predicted"/>
<dbReference type="PANTHER" id="PTHR47633">
    <property type="entry name" value="IMMUNOGLOBULIN"/>
    <property type="match status" value="1"/>
</dbReference>
<feature type="region of interest" description="Disordered" evidence="1">
    <location>
        <begin position="548"/>
        <end position="568"/>
    </location>
</feature>
<evidence type="ECO:0000313" key="4">
    <source>
        <dbReference type="Proteomes" id="UP000272942"/>
    </source>
</evidence>
<dbReference type="FunFam" id="2.60.40.10:FF:000962">
    <property type="entry name" value="titin isoform X1"/>
    <property type="match status" value="2"/>
</dbReference>
<feature type="region of interest" description="Disordered" evidence="1">
    <location>
        <begin position="202"/>
        <end position="307"/>
    </location>
</feature>
<dbReference type="SUPFAM" id="SSF48726">
    <property type="entry name" value="Immunoglobulin"/>
    <property type="match status" value="3"/>
</dbReference>
<evidence type="ECO:0000259" key="2">
    <source>
        <dbReference type="PROSITE" id="PS50835"/>
    </source>
</evidence>
<dbReference type="WBParaSite" id="ECPE_0000226601-mRNA-1">
    <property type="protein sequence ID" value="ECPE_0000226601-mRNA-1"/>
    <property type="gene ID" value="ECPE_0000226601"/>
</dbReference>
<dbReference type="OrthoDB" id="504170at2759"/>
<reference evidence="5" key="1">
    <citation type="submission" date="2016-06" db="UniProtKB">
        <authorList>
            <consortium name="WormBaseParasite"/>
        </authorList>
    </citation>
    <scope>IDENTIFICATION</scope>
</reference>
<feature type="domain" description="Ig-like" evidence="2">
    <location>
        <begin position="418"/>
        <end position="510"/>
    </location>
</feature>
<dbReference type="Pfam" id="PF07679">
    <property type="entry name" value="I-set"/>
    <property type="match status" value="3"/>
</dbReference>
<dbReference type="EMBL" id="UZAN01039505">
    <property type="protein sequence ID" value="VDP65950.1"/>
    <property type="molecule type" value="Genomic_DNA"/>
</dbReference>
<sequence length="1076" mass="117201">MATQDGGVMYQNYGQPTDQPAASTKVMNLSRAQINLGQPGAQQPGAAMSQQTFYAQPAQQVNYPTTYSSQPQPQAAQPQAYTVVQRAAPAQPQVFTVGSAQPISGQSQQYRVVNQTTPGQEAGRTVMYTQQSPGQVNYPSPQSSVIYGGSSPQQQAFQAYPAQPQAQQAQKYYAQPAAAYPAGAPTQTSQFGQPGNVVMAAFPASAGQPSPGVGGSQPISVQTSQQTWAQPTFGQQQPPRQYTGSAPQPLMTGVPPPPPPTQSFSPASGVRAQQPVQAYSVSAYPQQQQQQPNQYQTQQQQQQPVQYRAVTQDTAGVRTAQPFGAGQQVVHPSQAQPTQAYQHYQQSQQAHQQYQPAQASYTPDYQARPPVPHTADSQQVRRRIPSTGGGGLQRTIKVRSLPMRSSQSMEAIDATGPPQFIQHPIPQSTVNEGEPLSINARVRPAGDSSLRVEWYKNGKPLAASSRFTTTFDRGYAVLDFLYTNEDDTGDYSCVATNSQGQDQSSGCRITVIPEEGVVTETQLPEESMVASLAAMENQMMQNGMDRGPRYRDEGRPTRPPTFLKPLNPQTGIREAAPAHFETLIEPANDATLTVEWYKDGKPVSMGCRFNAILDRGFAILDILYCYPEDNGAYWCVAKNALGQVQSNVVDLQCVGEANIVTSSVLSKESVSYLQSLDNWSSDQMAGYDTVKVEEEEAPAAPTFDILPVALTVTEGSPARFMVKAGGFPRPKVQWYIDGELLASTGGGGNWRIYQDGGISHLEFHRVGNPCTQQIRAVAKNNLGEAAVDTVLVIEPQADFRPDLRHVEPENPFRKLAQLKKVERSNELSSAFNRPRPQALDLRRIERENEFKARSAAEAESIEAENLYTRVQAQLRTSRRSSQPPPTPPPQRQVSAVTVIPAQAPRPVAPPQSFTDDNNAGHDIANIFADFSCAIKQQAQPPRPQPAPQPPRQQAPPPPPPPQQQAPRPPPPQPVQAPPPPKAEPAPPPPPPPPQPVMMGQLLSVKHHRISRLVQPQQLIFLNPTMITVHIITASLIAKSRESYRSDVNAWQMSSQSGAQQAELSHDEVSAEFTIQL</sequence>
<dbReference type="InterPro" id="IPR013098">
    <property type="entry name" value="Ig_I-set"/>
</dbReference>
<name>A0A183A5N1_9TREM</name>
<feature type="compositionally biased region" description="Low complexity" evidence="1">
    <location>
        <begin position="334"/>
        <end position="361"/>
    </location>
</feature>
<evidence type="ECO:0000313" key="3">
    <source>
        <dbReference type="EMBL" id="VDP65950.1"/>
    </source>
</evidence>
<dbReference type="Proteomes" id="UP000272942">
    <property type="component" value="Unassembled WGS sequence"/>
</dbReference>
<feature type="compositionally biased region" description="Polar residues" evidence="1">
    <location>
        <begin position="222"/>
        <end position="246"/>
    </location>
</feature>
<feature type="region of interest" description="Disordered" evidence="1">
    <location>
        <begin position="936"/>
        <end position="998"/>
    </location>
</feature>
<feature type="region of interest" description="Disordered" evidence="1">
    <location>
        <begin position="1"/>
        <end position="21"/>
    </location>
</feature>
<feature type="compositionally biased region" description="Polar residues" evidence="1">
    <location>
        <begin position="12"/>
        <end position="21"/>
    </location>
</feature>
<feature type="compositionally biased region" description="Pro residues" evidence="1">
    <location>
        <begin position="940"/>
        <end position="995"/>
    </location>
</feature>